<dbReference type="GO" id="GO:0016747">
    <property type="term" value="F:acyltransferase activity, transferring groups other than amino-acyl groups"/>
    <property type="evidence" value="ECO:0007669"/>
    <property type="project" value="InterPro"/>
</dbReference>
<evidence type="ECO:0000313" key="3">
    <source>
        <dbReference type="Proteomes" id="UP000034407"/>
    </source>
</evidence>
<sequence length="173" mass="19649">MKIKLIKPTLEYAKDIMDYKREFLELGDDLAGCGSLRECSTAKDWIDTINLLESEKTCPSDKVTSNLYIAVRLRDNKIVGIIDLRHHINHPVLSLWGGHIGYSVRPSERKKGYATEMLKQNLVNCKSYGLDKVLITCNHDNIGSEKVIIANGGVFEKNVEVDGNIIKRYWIKL</sequence>
<dbReference type="AlphaFoldDB" id="A0A0M3DGG6"/>
<gene>
    <name evidence="2" type="ORF">VN21_13510</name>
</gene>
<dbReference type="InterPro" id="IPR016181">
    <property type="entry name" value="Acyl_CoA_acyltransferase"/>
</dbReference>
<dbReference type="InterPro" id="IPR000182">
    <property type="entry name" value="GNAT_dom"/>
</dbReference>
<dbReference type="PATRIC" id="fig|1629550.3.peg.2157"/>
<evidence type="ECO:0000259" key="1">
    <source>
        <dbReference type="PROSITE" id="PS51186"/>
    </source>
</evidence>
<dbReference type="Gene3D" id="3.40.630.30">
    <property type="match status" value="1"/>
</dbReference>
<dbReference type="Pfam" id="PF13302">
    <property type="entry name" value="Acetyltransf_3"/>
    <property type="match status" value="1"/>
</dbReference>
<dbReference type="EMBL" id="LBBT01000264">
    <property type="protein sequence ID" value="KKY00554.1"/>
    <property type="molecule type" value="Genomic_DNA"/>
</dbReference>
<name>A0A0M3DGG6_9FIRM</name>
<dbReference type="PANTHER" id="PTHR39173:SF1">
    <property type="entry name" value="ACETYLTRANSFERASE"/>
    <property type="match status" value="1"/>
</dbReference>
<dbReference type="OrthoDB" id="9797989at2"/>
<accession>A0A0M3DGG6</accession>
<protein>
    <recommendedName>
        <fullName evidence="1">N-acetyltransferase domain-containing protein</fullName>
    </recommendedName>
</protein>
<keyword evidence="3" id="KW-1185">Reference proteome</keyword>
<dbReference type="RefSeq" id="WP_046823717.1">
    <property type="nucleotide sequence ID" value="NZ_LBBT01000264.1"/>
</dbReference>
<evidence type="ECO:0000313" key="2">
    <source>
        <dbReference type="EMBL" id="KKY00554.1"/>
    </source>
</evidence>
<proteinExistence type="predicted"/>
<dbReference type="SUPFAM" id="SSF55729">
    <property type="entry name" value="Acyl-CoA N-acyltransferases (Nat)"/>
    <property type="match status" value="1"/>
</dbReference>
<dbReference type="PANTHER" id="PTHR39173">
    <property type="entry name" value="ACETYLTRANSFERASE"/>
    <property type="match status" value="1"/>
</dbReference>
<organism evidence="2 3">
    <name type="scientific">Paraclostridium benzoelyticum</name>
    <dbReference type="NCBI Taxonomy" id="1629550"/>
    <lineage>
        <taxon>Bacteria</taxon>
        <taxon>Bacillati</taxon>
        <taxon>Bacillota</taxon>
        <taxon>Clostridia</taxon>
        <taxon>Peptostreptococcales</taxon>
        <taxon>Peptostreptococcaceae</taxon>
        <taxon>Paraclostridium</taxon>
    </lineage>
</organism>
<comment type="caution">
    <text evidence="2">The sequence shown here is derived from an EMBL/GenBank/DDBJ whole genome shotgun (WGS) entry which is preliminary data.</text>
</comment>
<dbReference type="PROSITE" id="PS51186">
    <property type="entry name" value="GNAT"/>
    <property type="match status" value="1"/>
</dbReference>
<dbReference type="Proteomes" id="UP000034407">
    <property type="component" value="Unassembled WGS sequence"/>
</dbReference>
<feature type="domain" description="N-acetyltransferase" evidence="1">
    <location>
        <begin position="1"/>
        <end position="173"/>
    </location>
</feature>
<reference evidence="2 3" key="1">
    <citation type="submission" date="2015-04" db="EMBL/GenBank/DDBJ databases">
        <title>Microcin producing Clostridium sp. JC272T.</title>
        <authorList>
            <person name="Jyothsna T."/>
            <person name="Sasikala C."/>
            <person name="Ramana C."/>
        </authorList>
    </citation>
    <scope>NUCLEOTIDE SEQUENCE [LARGE SCALE GENOMIC DNA]</scope>
    <source>
        <strain evidence="2 3">JC272</strain>
    </source>
</reference>